<feature type="transmembrane region" description="Helical" evidence="1">
    <location>
        <begin position="98"/>
        <end position="118"/>
    </location>
</feature>
<keyword evidence="3" id="KW-1185">Reference proteome</keyword>
<accession>A0A4Y7IKC5</accession>
<keyword evidence="1" id="KW-0472">Membrane</keyword>
<dbReference type="Proteomes" id="UP000316621">
    <property type="component" value="Chromosome 1"/>
</dbReference>
<dbReference type="Gramene" id="RZC47898">
    <property type="protein sequence ID" value="RZC47898"/>
    <property type="gene ID" value="C5167_040862"/>
</dbReference>
<dbReference type="EMBL" id="CM010715">
    <property type="protein sequence ID" value="RZC47898.1"/>
    <property type="molecule type" value="Genomic_DNA"/>
</dbReference>
<keyword evidence="1" id="KW-1133">Transmembrane helix</keyword>
<protein>
    <submittedName>
        <fullName evidence="2">Uncharacterized protein</fullName>
    </submittedName>
</protein>
<evidence type="ECO:0000256" key="1">
    <source>
        <dbReference type="SAM" id="Phobius"/>
    </source>
</evidence>
<keyword evidence="1" id="KW-0812">Transmembrane</keyword>
<name>A0A4Y7IKC5_PAPSO</name>
<evidence type="ECO:0000313" key="3">
    <source>
        <dbReference type="Proteomes" id="UP000316621"/>
    </source>
</evidence>
<gene>
    <name evidence="2" type="ORF">C5167_040862</name>
</gene>
<reference evidence="2 3" key="1">
    <citation type="journal article" date="2018" name="Science">
        <title>The opium poppy genome and morphinan production.</title>
        <authorList>
            <person name="Guo L."/>
            <person name="Winzer T."/>
            <person name="Yang X."/>
            <person name="Li Y."/>
            <person name="Ning Z."/>
            <person name="He Z."/>
            <person name="Teodor R."/>
            <person name="Lu Y."/>
            <person name="Bowser T.A."/>
            <person name="Graham I.A."/>
            <person name="Ye K."/>
        </authorList>
    </citation>
    <scope>NUCLEOTIDE SEQUENCE [LARGE SCALE GENOMIC DNA]</scope>
    <source>
        <strain evidence="3">cv. HN1</strain>
        <tissue evidence="2">Leaves</tissue>
    </source>
</reference>
<evidence type="ECO:0000313" key="2">
    <source>
        <dbReference type="EMBL" id="RZC47898.1"/>
    </source>
</evidence>
<organism evidence="2 3">
    <name type="scientific">Papaver somniferum</name>
    <name type="common">Opium poppy</name>
    <dbReference type="NCBI Taxonomy" id="3469"/>
    <lineage>
        <taxon>Eukaryota</taxon>
        <taxon>Viridiplantae</taxon>
        <taxon>Streptophyta</taxon>
        <taxon>Embryophyta</taxon>
        <taxon>Tracheophyta</taxon>
        <taxon>Spermatophyta</taxon>
        <taxon>Magnoliopsida</taxon>
        <taxon>Ranunculales</taxon>
        <taxon>Papaveraceae</taxon>
        <taxon>Papaveroideae</taxon>
        <taxon>Papaver</taxon>
    </lineage>
</organism>
<proteinExistence type="predicted"/>
<dbReference type="AlphaFoldDB" id="A0A4Y7IKC5"/>
<sequence length="163" mass="18236">MEPCESRSRTGCIITSLFVPYKKRDVLERSRIWPSCSLSWMGTRKAVHTRAQDVYHFNKDTILEKEASTRSYLQDCVHSRLGETVLLILADALFSSKAYILCHAITVGVVVVASTVALKSLTGGKMRSNKFQCLTLLVAISWRQWSCDNPKMVKAPRVAATIA</sequence>